<gene>
    <name evidence="1" type="ORF">LOT_0642</name>
</gene>
<keyword evidence="2" id="KW-1185">Reference proteome</keyword>
<evidence type="ECO:0000313" key="1">
    <source>
        <dbReference type="EMBL" id="GAD16104.1"/>
    </source>
</evidence>
<name>S4NBM1_9LACO</name>
<organism evidence="1 2">
    <name type="scientific">Lentilactobacillus otakiensis DSM 19908 = JCM 15040</name>
    <dbReference type="NCBI Taxonomy" id="1423780"/>
    <lineage>
        <taxon>Bacteria</taxon>
        <taxon>Bacillati</taxon>
        <taxon>Bacillota</taxon>
        <taxon>Bacilli</taxon>
        <taxon>Lactobacillales</taxon>
        <taxon>Lactobacillaceae</taxon>
        <taxon>Lentilactobacillus</taxon>
    </lineage>
</organism>
<dbReference type="EMBL" id="BASH01000002">
    <property type="protein sequence ID" value="GAD16104.1"/>
    <property type="molecule type" value="Genomic_DNA"/>
</dbReference>
<dbReference type="AlphaFoldDB" id="S4NBM1"/>
<protein>
    <submittedName>
        <fullName evidence="1">Uncharacterized protein</fullName>
    </submittedName>
</protein>
<comment type="caution">
    <text evidence="1">The sequence shown here is derived from an EMBL/GenBank/DDBJ whole genome shotgun (WGS) entry which is preliminary data.</text>
</comment>
<proteinExistence type="predicted"/>
<dbReference type="PATRIC" id="fig|1423780.4.peg.597"/>
<evidence type="ECO:0000313" key="2">
    <source>
        <dbReference type="Proteomes" id="UP000016361"/>
    </source>
</evidence>
<accession>S4NBM1</accession>
<sequence>MTATSKESAKKGVLIPEFKGINQLFPVLEWLVYPLKWPGSADLSTFLLSNNGVIKE</sequence>
<reference evidence="2" key="1">
    <citation type="journal article" date="2013" name="Genome Announc.">
        <title>Draft Genome Sequence of D-Branched-Chain Amino Acid Producer Lactobacillus otakiensis JCM 15040T, Isolated from a Traditional Japanese Pickle.</title>
        <authorList>
            <person name="Doi K."/>
            <person name="Mori K."/>
            <person name="Mutaguchi Y."/>
            <person name="Tashiro K."/>
            <person name="Fujino Y."/>
            <person name="Ohmori T."/>
            <person name="Kuhara S."/>
            <person name="Ohshima T."/>
        </authorList>
    </citation>
    <scope>NUCLEOTIDE SEQUENCE [LARGE SCALE GENOMIC DNA]</scope>
    <source>
        <strain evidence="2">JCM 15040</strain>
    </source>
</reference>
<dbReference type="Proteomes" id="UP000016361">
    <property type="component" value="Unassembled WGS sequence"/>
</dbReference>